<dbReference type="SUPFAM" id="SSF51735">
    <property type="entry name" value="NAD(P)-binding Rossmann-fold domains"/>
    <property type="match status" value="1"/>
</dbReference>
<evidence type="ECO:0000256" key="1">
    <source>
        <dbReference type="SAM" id="MobiDB-lite"/>
    </source>
</evidence>
<evidence type="ECO:0000313" key="3">
    <source>
        <dbReference type="Proteomes" id="UP001275084"/>
    </source>
</evidence>
<feature type="region of interest" description="Disordered" evidence="1">
    <location>
        <begin position="22"/>
        <end position="60"/>
    </location>
</feature>
<comment type="caution">
    <text evidence="2">The sequence shown here is derived from an EMBL/GenBank/DDBJ whole genome shotgun (WGS) entry which is preliminary data.</text>
</comment>
<reference evidence="2" key="2">
    <citation type="submission" date="2023-06" db="EMBL/GenBank/DDBJ databases">
        <authorList>
            <consortium name="Lawrence Berkeley National Laboratory"/>
            <person name="Haridas S."/>
            <person name="Hensen N."/>
            <person name="Bonometti L."/>
            <person name="Westerberg I."/>
            <person name="Brannstrom I.O."/>
            <person name="Guillou S."/>
            <person name="Cros-Aarteil S."/>
            <person name="Calhoun S."/>
            <person name="Kuo A."/>
            <person name="Mondo S."/>
            <person name="Pangilinan J."/>
            <person name="Riley R."/>
            <person name="Labutti K."/>
            <person name="Andreopoulos B."/>
            <person name="Lipzen A."/>
            <person name="Chen C."/>
            <person name="Yanf M."/>
            <person name="Daum C."/>
            <person name="Ng V."/>
            <person name="Clum A."/>
            <person name="Steindorff A."/>
            <person name="Ohm R."/>
            <person name="Martin F."/>
            <person name="Silar P."/>
            <person name="Natvig D."/>
            <person name="Lalanne C."/>
            <person name="Gautier V."/>
            <person name="Ament-Velasquez S.L."/>
            <person name="Kruys A."/>
            <person name="Hutchinson M.I."/>
            <person name="Powell A.J."/>
            <person name="Barry K."/>
            <person name="Miller A.N."/>
            <person name="Grigoriev I.V."/>
            <person name="Debuchy R."/>
            <person name="Gladieux P."/>
            <person name="Thoren M.H."/>
            <person name="Johannesson H."/>
        </authorList>
    </citation>
    <scope>NUCLEOTIDE SEQUENCE</scope>
    <source>
        <strain evidence="2">CBS 955.72</strain>
    </source>
</reference>
<proteinExistence type="predicted"/>
<feature type="compositionally biased region" description="Polar residues" evidence="1">
    <location>
        <begin position="22"/>
        <end position="35"/>
    </location>
</feature>
<accession>A0AAJ0H886</accession>
<keyword evidence="3" id="KW-1185">Reference proteome</keyword>
<dbReference type="EMBL" id="JAUIQD010000007">
    <property type="protein sequence ID" value="KAK3343610.1"/>
    <property type="molecule type" value="Genomic_DNA"/>
</dbReference>
<organism evidence="2 3">
    <name type="scientific">Lasiosphaeria hispida</name>
    <dbReference type="NCBI Taxonomy" id="260671"/>
    <lineage>
        <taxon>Eukaryota</taxon>
        <taxon>Fungi</taxon>
        <taxon>Dikarya</taxon>
        <taxon>Ascomycota</taxon>
        <taxon>Pezizomycotina</taxon>
        <taxon>Sordariomycetes</taxon>
        <taxon>Sordariomycetidae</taxon>
        <taxon>Sordariales</taxon>
        <taxon>Lasiosphaeriaceae</taxon>
        <taxon>Lasiosphaeria</taxon>
    </lineage>
</organism>
<sequence>MTAIDNNLNGKLALITGFPKTGATQSQNHLAAQTRRQQRLAPLKSHPARGPAPRHPNLQRGVRIPSIADITIAKFDATLATNLRAAFILSKLALPHMQA</sequence>
<reference evidence="2" key="1">
    <citation type="journal article" date="2023" name="Mol. Phylogenet. Evol.">
        <title>Genome-scale phylogeny and comparative genomics of the fungal order Sordariales.</title>
        <authorList>
            <person name="Hensen N."/>
            <person name="Bonometti L."/>
            <person name="Westerberg I."/>
            <person name="Brannstrom I.O."/>
            <person name="Guillou S."/>
            <person name="Cros-Aarteil S."/>
            <person name="Calhoun S."/>
            <person name="Haridas S."/>
            <person name="Kuo A."/>
            <person name="Mondo S."/>
            <person name="Pangilinan J."/>
            <person name="Riley R."/>
            <person name="LaButti K."/>
            <person name="Andreopoulos B."/>
            <person name="Lipzen A."/>
            <person name="Chen C."/>
            <person name="Yan M."/>
            <person name="Daum C."/>
            <person name="Ng V."/>
            <person name="Clum A."/>
            <person name="Steindorff A."/>
            <person name="Ohm R.A."/>
            <person name="Martin F."/>
            <person name="Silar P."/>
            <person name="Natvig D.O."/>
            <person name="Lalanne C."/>
            <person name="Gautier V."/>
            <person name="Ament-Velasquez S.L."/>
            <person name="Kruys A."/>
            <person name="Hutchinson M.I."/>
            <person name="Powell A.J."/>
            <person name="Barry K."/>
            <person name="Miller A.N."/>
            <person name="Grigoriev I.V."/>
            <person name="Debuchy R."/>
            <person name="Gladieux P."/>
            <person name="Hiltunen Thoren M."/>
            <person name="Johannesson H."/>
        </authorList>
    </citation>
    <scope>NUCLEOTIDE SEQUENCE</scope>
    <source>
        <strain evidence="2">CBS 955.72</strain>
    </source>
</reference>
<name>A0AAJ0H886_9PEZI</name>
<protein>
    <submittedName>
        <fullName evidence="2">Uncharacterized protein</fullName>
    </submittedName>
</protein>
<dbReference type="AlphaFoldDB" id="A0AAJ0H886"/>
<dbReference type="Gene3D" id="3.40.50.720">
    <property type="entry name" value="NAD(P)-binding Rossmann-like Domain"/>
    <property type="match status" value="1"/>
</dbReference>
<dbReference type="InterPro" id="IPR036291">
    <property type="entry name" value="NAD(P)-bd_dom_sf"/>
</dbReference>
<dbReference type="Proteomes" id="UP001275084">
    <property type="component" value="Unassembled WGS sequence"/>
</dbReference>
<gene>
    <name evidence="2" type="ORF">B0T25DRAFT_572615</name>
</gene>
<evidence type="ECO:0000313" key="2">
    <source>
        <dbReference type="EMBL" id="KAK3343610.1"/>
    </source>
</evidence>